<dbReference type="AlphaFoldDB" id="A0AAN8A5W1"/>
<dbReference type="EMBL" id="JAWIZZ010000073">
    <property type="protein sequence ID" value="KAK5773597.1"/>
    <property type="molecule type" value="Genomic_DNA"/>
</dbReference>
<protein>
    <submittedName>
        <fullName evidence="4">Uncharacterized protein</fullName>
    </submittedName>
</protein>
<accession>A0AAN8A5W1</accession>
<comment type="caution">
    <text evidence="4">The sequence shown here is derived from an EMBL/GenBank/DDBJ whole genome shotgun (WGS) entry which is preliminary data.</text>
</comment>
<keyword evidence="5" id="KW-1185">Reference proteome</keyword>
<name>A0AAN8A5W1_9SACH</name>
<dbReference type="GO" id="GO:0005739">
    <property type="term" value="C:mitochondrion"/>
    <property type="evidence" value="ECO:0007669"/>
    <property type="project" value="UniProtKB-SubCell"/>
</dbReference>
<evidence type="ECO:0000256" key="2">
    <source>
        <dbReference type="ARBA" id="ARBA00023128"/>
    </source>
</evidence>
<organism evidence="4 5">
    <name type="scientific">Arxiozyma heterogenica</name>
    <dbReference type="NCBI Taxonomy" id="278026"/>
    <lineage>
        <taxon>Eukaryota</taxon>
        <taxon>Fungi</taxon>
        <taxon>Dikarya</taxon>
        <taxon>Ascomycota</taxon>
        <taxon>Saccharomycotina</taxon>
        <taxon>Saccharomycetes</taxon>
        <taxon>Saccharomycetales</taxon>
        <taxon>Saccharomycetaceae</taxon>
        <taxon>Arxiozyma</taxon>
    </lineage>
</organism>
<evidence type="ECO:0000256" key="3">
    <source>
        <dbReference type="SAM" id="MobiDB-lite"/>
    </source>
</evidence>
<evidence type="ECO:0000313" key="5">
    <source>
        <dbReference type="Proteomes" id="UP001306508"/>
    </source>
</evidence>
<comment type="subcellular location">
    <subcellularLocation>
        <location evidence="1">Mitochondrion</location>
    </subcellularLocation>
</comment>
<dbReference type="Proteomes" id="UP001306508">
    <property type="component" value="Unassembled WGS sequence"/>
</dbReference>
<feature type="compositionally biased region" description="Basic and acidic residues" evidence="3">
    <location>
        <begin position="105"/>
        <end position="117"/>
    </location>
</feature>
<dbReference type="Pfam" id="PF08692">
    <property type="entry name" value="Pet20"/>
    <property type="match status" value="1"/>
</dbReference>
<reference evidence="5" key="1">
    <citation type="submission" date="2023-07" db="EMBL/GenBank/DDBJ databases">
        <title>A draft genome of Kazachstania heterogenica Y-27499.</title>
        <authorList>
            <person name="Donic C."/>
            <person name="Kralova J.S."/>
            <person name="Fidel L."/>
            <person name="Ben-Dor S."/>
            <person name="Jung S."/>
        </authorList>
    </citation>
    <scope>NUCLEOTIDE SEQUENCE [LARGE SCALE GENOMIC DNA]</scope>
    <source>
        <strain evidence="5">Y27499</strain>
    </source>
</reference>
<gene>
    <name evidence="4" type="ORF">RI543_005114</name>
</gene>
<evidence type="ECO:0000256" key="1">
    <source>
        <dbReference type="ARBA" id="ARBA00004173"/>
    </source>
</evidence>
<evidence type="ECO:0000313" key="4">
    <source>
        <dbReference type="EMBL" id="KAK5773597.1"/>
    </source>
</evidence>
<proteinExistence type="predicted"/>
<dbReference type="InterPro" id="IPR014804">
    <property type="entry name" value="Pet20-like"/>
</dbReference>
<feature type="region of interest" description="Disordered" evidence="3">
    <location>
        <begin position="94"/>
        <end position="121"/>
    </location>
</feature>
<sequence length="564" mass="65825">MLTSVSKVGNLALMATRSAFTSTRLYSYWRGNTLIGNETMMMIMCTRRSIKKMELYLTSVRSICTGSKQKEKIDNTEEELVKKQDKDCCDKDISTKIQKGNNNGKDNDGSRGDDKNNCKNTIPKFVIPKRDKQIRSMIVPRVPSTDYISSASIHIEGLFAGYRPLFLGNSVSPLDGSDKYYDMSNNLSNLEGVNSRRLVMPWNVSISGIKYHKDDNNDTSNIVKDAFQNIPDKLLYKLRPFKLHSEDVDLWINGDNIDNNIKRSSCNSGKCNTERGILYGRRSKRNKMVVLEFHNSKINDRPEFVDLYNIREQGHYNENTNTISYPGHNSRNYNHAKHYGSINYRDMEFKKQLKRTQKLYDNELQSLAYDFQFIRNDQIKFRDKIESLNESLIDKFEDLTGLRIQLQRQENQLPIYIYFQSNLVTKRRLKAIISNSIILQTEPILSTLLPNFETASKANCYHLRFKNNVKKVISSLLENIPSLLFVDSSRSIDYVYQRSPVPGFKRIYWLNPNNRRLVIMNKRRNSMVLKKNKIRRIGFRVSESINLYGKKVNELFKEWDYYTK</sequence>
<keyword evidence="2" id="KW-0496">Mitochondrion</keyword>